<reference evidence="1 3" key="3">
    <citation type="journal article" date="2015" name="Antonie Van Leeuwenhoek">
        <title>Ecophysiological diversity of a novel member of the genus Alteromonas, and description of Alteromonas mediterranea sp. nov.</title>
        <authorList>
            <person name="Ivanova E.P."/>
            <person name="Lopez-Perez M."/>
            <person name="Zabalos M."/>
            <person name="Nguyen S.H."/>
            <person name="Webb H.K."/>
            <person name="Ryan J."/>
            <person name="Lagutin K."/>
            <person name="Vyssotski M."/>
            <person name="Crawford R.J."/>
            <person name="Rodriguez-Valera F."/>
        </authorList>
    </citation>
    <scope>NUCLEOTIDE SEQUENCE [LARGE SCALE GENOMIC DNA]</scope>
    <source>
        <strain evidence="1">DE</strain>
        <strain evidence="3">DSM 17117 / CIP 110805 / LMG 28347 / Deep ecotype</strain>
    </source>
</reference>
<name>F2G538_ALTMD</name>
<dbReference type="KEGG" id="amc:MADE_1011510"/>
<reference evidence="1" key="2">
    <citation type="submission" date="2013-07" db="EMBL/GenBank/DDBJ databases">
        <authorList>
            <person name="Ivars-Martinez E."/>
            <person name="Martin-Cuadrado A.B."/>
            <person name="D'Auria G."/>
            <person name="Mira A."/>
            <person name="Ferriera S."/>
            <person name="Johnson J."/>
            <person name="Friedman R."/>
            <person name="Rodriguez-Valera F."/>
        </authorList>
    </citation>
    <scope>NUCLEOTIDE SEQUENCE</scope>
    <source>
        <strain evidence="1">DE</strain>
    </source>
</reference>
<protein>
    <submittedName>
        <fullName evidence="1">Transposase IS66</fullName>
    </submittedName>
</protein>
<organism evidence="1 3">
    <name type="scientific">Alteromonas mediterranea (strain DSM 17117 / CIP 110805 / LMG 28347 / Deep ecotype)</name>
    <dbReference type="NCBI Taxonomy" id="1774373"/>
    <lineage>
        <taxon>Bacteria</taxon>
        <taxon>Pseudomonadati</taxon>
        <taxon>Pseudomonadota</taxon>
        <taxon>Gammaproteobacteria</taxon>
        <taxon>Alteromonadales</taxon>
        <taxon>Alteromonadaceae</taxon>
        <taxon>Alteromonas/Salinimonas group</taxon>
        <taxon>Alteromonas</taxon>
    </lineage>
</organism>
<dbReference type="Pfam" id="PF05717">
    <property type="entry name" value="TnpB_IS66"/>
    <property type="match status" value="1"/>
</dbReference>
<sequence>MLPLSNGRIWLYTGNADMRKQFDGLAALVQSKLGMQAHCGDWFVFINKRRTQLKVLYYHQGGYCLWSKRLERGTFAKVTDGTAKTPLNSAQLQCLIDGIYWQKDKQNRRFN</sequence>
<dbReference type="HOGENOM" id="CLU_128110_1_0_6"/>
<evidence type="ECO:0000313" key="1">
    <source>
        <dbReference type="EMBL" id="AEA98438.1"/>
    </source>
</evidence>
<dbReference type="RefSeq" id="WP_012518757.1">
    <property type="nucleotide sequence ID" value="NC_011138.3"/>
</dbReference>
<evidence type="ECO:0000313" key="2">
    <source>
        <dbReference type="EMBL" id="AGV53997.1"/>
    </source>
</evidence>
<dbReference type="KEGG" id="amc:MADE_000001020885"/>
<dbReference type="PANTHER" id="PTHR36455">
    <property type="match status" value="1"/>
</dbReference>
<reference evidence="1 3" key="1">
    <citation type="journal article" date="2008" name="ISME J.">
        <title>Comparative genomics of two ecotypes of the marine planktonic copiotroph Alteromonas macleodii suggests alternative lifestyles associated with different kinds of particulate organic matter.</title>
        <authorList>
            <person name="Ivars-Martinez E."/>
            <person name="Martin-Cuadrado A.B."/>
            <person name="D'Auria G."/>
            <person name="Mira A."/>
            <person name="Ferriera S."/>
            <person name="Johnson J."/>
            <person name="Friedman R."/>
            <person name="Rodriguez-Valera F."/>
        </authorList>
    </citation>
    <scope>NUCLEOTIDE SEQUENCE [LARGE SCALE GENOMIC DNA]</scope>
    <source>
        <strain evidence="1">DE</strain>
        <strain evidence="3">DSM 17117 / CIP 110805 / LMG 28347 / Deep ecotype</strain>
    </source>
</reference>
<dbReference type="AlphaFoldDB" id="F2G538"/>
<dbReference type="PANTHER" id="PTHR36455:SF1">
    <property type="entry name" value="BLR8292 PROTEIN"/>
    <property type="match status" value="1"/>
</dbReference>
<dbReference type="Proteomes" id="UP000001870">
    <property type="component" value="Chromosome"/>
</dbReference>
<dbReference type="EMBL" id="CP001103">
    <property type="protein sequence ID" value="AGV53997.1"/>
    <property type="molecule type" value="Genomic_DNA"/>
</dbReference>
<keyword evidence="3" id="KW-1185">Reference proteome</keyword>
<accession>F2G538</accession>
<dbReference type="EMBL" id="CP001103">
    <property type="protein sequence ID" value="AEA98438.1"/>
    <property type="molecule type" value="Genomic_DNA"/>
</dbReference>
<evidence type="ECO:0000313" key="3">
    <source>
        <dbReference type="Proteomes" id="UP000001870"/>
    </source>
</evidence>
<dbReference type="NCBIfam" id="NF033819">
    <property type="entry name" value="IS66_TnpB"/>
    <property type="match status" value="1"/>
</dbReference>
<proteinExistence type="predicted"/>
<dbReference type="InterPro" id="IPR008878">
    <property type="entry name" value="Transposase_IS66_Orf2"/>
</dbReference>
<gene>
    <name evidence="1" type="ordered locus">MADE_1011510</name>
    <name evidence="2" type="ORF">MADE_000001020885</name>
</gene>